<gene>
    <name evidence="12" type="ORF">GCM10009850_099350</name>
</gene>
<dbReference type="SUPFAM" id="SSF55144">
    <property type="entry name" value="LigT-like"/>
    <property type="match status" value="1"/>
</dbReference>
<comment type="cofactor">
    <cofactor evidence="2">
        <name>Mg(2+)</name>
        <dbReference type="ChEBI" id="CHEBI:18420"/>
    </cofactor>
</comment>
<dbReference type="InterPro" id="IPR051547">
    <property type="entry name" value="TDP2-like"/>
</dbReference>
<evidence type="ECO:0000256" key="7">
    <source>
        <dbReference type="ARBA" id="ARBA00022842"/>
    </source>
</evidence>
<dbReference type="SUPFAM" id="SSF81631">
    <property type="entry name" value="PAP/OAS1 substrate-binding domain"/>
    <property type="match status" value="1"/>
</dbReference>
<evidence type="ECO:0000259" key="10">
    <source>
        <dbReference type="Pfam" id="PF03372"/>
    </source>
</evidence>
<evidence type="ECO:0000256" key="6">
    <source>
        <dbReference type="ARBA" id="ARBA00022801"/>
    </source>
</evidence>
<evidence type="ECO:0000313" key="12">
    <source>
        <dbReference type="EMBL" id="GAA2214470.1"/>
    </source>
</evidence>
<evidence type="ECO:0000256" key="1">
    <source>
        <dbReference type="ARBA" id="ARBA00001936"/>
    </source>
</evidence>
<dbReference type="PANTHER" id="PTHR15822:SF4">
    <property type="entry name" value="TYROSYL-DNA PHOSPHODIESTERASE 2"/>
    <property type="match status" value="1"/>
</dbReference>
<feature type="domain" description="Endonuclease/exonuclease/phosphatase" evidence="10">
    <location>
        <begin position="138"/>
        <end position="369"/>
    </location>
</feature>
<dbReference type="Pfam" id="PF13563">
    <property type="entry name" value="2_5_RNA_ligase2"/>
    <property type="match status" value="1"/>
</dbReference>
<keyword evidence="3" id="KW-0540">Nuclease</keyword>
<dbReference type="Gene3D" id="3.60.10.10">
    <property type="entry name" value="Endonuclease/exonuclease/phosphatase"/>
    <property type="match status" value="1"/>
</dbReference>
<dbReference type="Pfam" id="PF04457">
    <property type="entry name" value="MJ1316"/>
    <property type="match status" value="1"/>
</dbReference>
<evidence type="ECO:0000256" key="2">
    <source>
        <dbReference type="ARBA" id="ARBA00001946"/>
    </source>
</evidence>
<dbReference type="InterPro" id="IPR005135">
    <property type="entry name" value="Endo/exonuclease/phosphatase"/>
</dbReference>
<dbReference type="RefSeq" id="WP_344492068.1">
    <property type="nucleotide sequence ID" value="NZ_BAAAQX010000041.1"/>
</dbReference>
<dbReference type="InterPro" id="IPR043519">
    <property type="entry name" value="NT_sf"/>
</dbReference>
<dbReference type="Proteomes" id="UP001499843">
    <property type="component" value="Unassembled WGS sequence"/>
</dbReference>
<keyword evidence="13" id="KW-1185">Reference proteome</keyword>
<protein>
    <recommendedName>
        <fullName evidence="14">Polynucleotide adenylyltransferase</fullName>
    </recommendedName>
</protein>
<keyword evidence="5" id="KW-0227">DNA damage</keyword>
<dbReference type="CDD" id="cd09080">
    <property type="entry name" value="TDP2"/>
    <property type="match status" value="1"/>
</dbReference>
<keyword evidence="4" id="KW-0479">Metal-binding</keyword>
<dbReference type="InterPro" id="IPR009097">
    <property type="entry name" value="Cyclic_Pdiesterase"/>
</dbReference>
<feature type="domain" description="MJ1316 RNA cyclic group end recognition" evidence="11">
    <location>
        <begin position="1"/>
        <end position="65"/>
    </location>
</feature>
<evidence type="ECO:0000256" key="8">
    <source>
        <dbReference type="ARBA" id="ARBA00023204"/>
    </source>
</evidence>
<evidence type="ECO:0008006" key="14">
    <source>
        <dbReference type="Google" id="ProtNLM"/>
    </source>
</evidence>
<sequence length="1028" mass="109495">MRTSEEIYHRIRWDPRFDASRFVLGVGQREAAPKRVALSAFTPGGDIPWHRVLFVEADGELVWDRATGLDRVDTCEAGRVRDARLLRPPFFTASTPHAWNPATGWRPTADQAPAAHPARDAAALAGRGPATPTAVRVLTWNTLWDRYDSDRIDTARRRPLLLAALAEADADVIALQEVEPALLQMLLAAPWVREVYTLGTDPYGPDVDEAGLLLLSRLPVREAARHGLGPHKAIAAVVVDTVTGPLTIAVTHLTSDHTADGPSRRRGELGAIAEGLAGVDGDVVLAGDFNDGTDTPAAALGLRDAWAEAHGPDGTPTFDPVVNPLAALSSRSGRAARLDRILLRGRPQVVSAALRGDAPDPGGLFISDHYAVEAVLDLAGDVRDRGVLDVPPTARTAVAWIPPDELWRAIQEVRRAHDPQIRRWPPHVNLLFGFVPESEFEAAAPLLVAAAAEVGPFMARLEGVRTFRHREHVTAWLDPAAGDLEPWRRLHEALRRRFPRCVGRPEGFTPHLTLGRAEGPIRLGAMVVQVGELVLLSRRGDEPMRVRARIGLGTGEFRWVPERGAEENEPARDVMGLTRRLAENQAEGQTRAAHVTTLAEASAENQAEGQPGAGTLAEGQAGVGALAEGETRAHVTSLAEASAENQAEGQPGAGTLAEGQAGVGALVGGETRALVGTLAEVLEPGMVHVVGSRRVGCELPNADLDLVAILPGEPDLPEIEARVRTALPEVTRLRQVVGARVPGLRLCTGGLDVDVTVVPTGSLPPSQAVDRRAELGEAAATALSAISDADAIRAATGENHARFVLLTRQVKAWARARGLDSAPFGGLPGLAWMVMAARIVHDGGDSLSTFFGTWAAWDWRDPITLTPVPDPDSDPAPIVVMTPSEPVRNCARQVSPGGLELLTQELYRAWELAESGCTVELAVPPPLHRRHAAWAVVTVSAGGLDALLGRVRGRMLELIGALEEAGVPDVHAWPRPFESGSPQVRYAIGLGRTPPTAAGLSAITAQWARGLPGVTVERADGGAVPTLR</sequence>
<dbReference type="Gene3D" id="3.90.1140.10">
    <property type="entry name" value="Cyclic phosphodiesterase"/>
    <property type="match status" value="1"/>
</dbReference>
<evidence type="ECO:0000256" key="9">
    <source>
        <dbReference type="SAM" id="MobiDB-lite"/>
    </source>
</evidence>
<evidence type="ECO:0000256" key="3">
    <source>
        <dbReference type="ARBA" id="ARBA00022722"/>
    </source>
</evidence>
<evidence type="ECO:0000256" key="5">
    <source>
        <dbReference type="ARBA" id="ARBA00022763"/>
    </source>
</evidence>
<comment type="caution">
    <text evidence="12">The sequence shown here is derived from an EMBL/GenBank/DDBJ whole genome shotgun (WGS) entry which is preliminary data.</text>
</comment>
<comment type="cofactor">
    <cofactor evidence="1">
        <name>Mn(2+)</name>
        <dbReference type="ChEBI" id="CHEBI:29035"/>
    </cofactor>
</comment>
<dbReference type="EMBL" id="BAAAQX010000041">
    <property type="protein sequence ID" value="GAA2214470.1"/>
    <property type="molecule type" value="Genomic_DNA"/>
</dbReference>
<keyword evidence="8" id="KW-0234">DNA repair</keyword>
<dbReference type="PANTHER" id="PTHR15822">
    <property type="entry name" value="TRAF AND TNF RECEPTOR-ASSOCIATED PROTEIN"/>
    <property type="match status" value="1"/>
</dbReference>
<dbReference type="SUPFAM" id="SSF81301">
    <property type="entry name" value="Nucleotidyltransferase"/>
    <property type="match status" value="1"/>
</dbReference>
<dbReference type="InterPro" id="IPR040459">
    <property type="entry name" value="MJ1316"/>
</dbReference>
<accession>A0ABN3CYX9</accession>
<name>A0ABN3CYX9_9ACTN</name>
<evidence type="ECO:0000259" key="11">
    <source>
        <dbReference type="Pfam" id="PF04457"/>
    </source>
</evidence>
<keyword evidence="6" id="KW-0378">Hydrolase</keyword>
<reference evidence="12 13" key="1">
    <citation type="journal article" date="2019" name="Int. J. Syst. Evol. Microbiol.">
        <title>The Global Catalogue of Microorganisms (GCM) 10K type strain sequencing project: providing services to taxonomists for standard genome sequencing and annotation.</title>
        <authorList>
            <consortium name="The Broad Institute Genomics Platform"/>
            <consortium name="The Broad Institute Genome Sequencing Center for Infectious Disease"/>
            <person name="Wu L."/>
            <person name="Ma J."/>
        </authorList>
    </citation>
    <scope>NUCLEOTIDE SEQUENCE [LARGE SCALE GENOMIC DNA]</scope>
    <source>
        <strain evidence="12 13">JCM 16114</strain>
    </source>
</reference>
<organism evidence="12 13">
    <name type="scientific">Nonomuraea monospora</name>
    <dbReference type="NCBI Taxonomy" id="568818"/>
    <lineage>
        <taxon>Bacteria</taxon>
        <taxon>Bacillati</taxon>
        <taxon>Actinomycetota</taxon>
        <taxon>Actinomycetes</taxon>
        <taxon>Streptosporangiales</taxon>
        <taxon>Streptosporangiaceae</taxon>
        <taxon>Nonomuraea</taxon>
    </lineage>
</organism>
<evidence type="ECO:0000256" key="4">
    <source>
        <dbReference type="ARBA" id="ARBA00022723"/>
    </source>
</evidence>
<keyword evidence="7" id="KW-0460">Magnesium</keyword>
<proteinExistence type="predicted"/>
<dbReference type="Pfam" id="PF03372">
    <property type="entry name" value="Exo_endo_phos"/>
    <property type="match status" value="1"/>
</dbReference>
<evidence type="ECO:0000313" key="13">
    <source>
        <dbReference type="Proteomes" id="UP001499843"/>
    </source>
</evidence>
<dbReference type="SUPFAM" id="SSF56219">
    <property type="entry name" value="DNase I-like"/>
    <property type="match status" value="1"/>
</dbReference>
<dbReference type="Gene3D" id="1.10.1410.10">
    <property type="match status" value="1"/>
</dbReference>
<feature type="region of interest" description="Disordered" evidence="9">
    <location>
        <begin position="629"/>
        <end position="656"/>
    </location>
</feature>
<dbReference type="InterPro" id="IPR036691">
    <property type="entry name" value="Endo/exonu/phosph_ase_sf"/>
</dbReference>